<dbReference type="InterPro" id="IPR007577">
    <property type="entry name" value="GlycoTrfase_DXD_sugar-bd_CS"/>
</dbReference>
<keyword evidence="4" id="KW-0808">Transferase</keyword>
<keyword evidence="5" id="KW-0333">Golgi apparatus</keyword>
<evidence type="ECO:0000256" key="6">
    <source>
        <dbReference type="ARBA" id="ARBA00023136"/>
    </source>
</evidence>
<evidence type="ECO:0000256" key="3">
    <source>
        <dbReference type="ARBA" id="ARBA00022676"/>
    </source>
</evidence>
<evidence type="ECO:0000256" key="2">
    <source>
        <dbReference type="ARBA" id="ARBA00009003"/>
    </source>
</evidence>
<dbReference type="Pfam" id="PF04572">
    <property type="entry name" value="Gb3_synth"/>
    <property type="match status" value="1"/>
</dbReference>
<evidence type="ECO:0000256" key="5">
    <source>
        <dbReference type="ARBA" id="ARBA00023034"/>
    </source>
</evidence>
<dbReference type="GO" id="GO:0016758">
    <property type="term" value="F:hexosyltransferase activity"/>
    <property type="evidence" value="ECO:0007669"/>
    <property type="project" value="TreeGrafter"/>
</dbReference>
<gene>
    <name evidence="9" type="ORF">g.25311</name>
</gene>
<comment type="similarity">
    <text evidence="2">Belongs to the glycosyltransferase 32 family.</text>
</comment>
<dbReference type="GO" id="GO:0006688">
    <property type="term" value="P:glycosphingolipid biosynthetic process"/>
    <property type="evidence" value="ECO:0007669"/>
    <property type="project" value="TreeGrafter"/>
</dbReference>
<evidence type="ECO:0000313" key="9">
    <source>
        <dbReference type="EMBL" id="JAS79526.1"/>
    </source>
</evidence>
<feature type="non-terminal residue" evidence="9">
    <location>
        <position position="358"/>
    </location>
</feature>
<sequence>MVHQSRRGPGGHGGEYLYLPAVEKMPGEDMDMQIDESPPIDRRWRPTRLCVLVVAIVILIILLYWGLHNNSPIGISPSHVSVFLDNSGPYSLTVGSDMDVVQELDQGKTRVEISVRELLENKTKGPVRIVRSDGERYDVRLSYEPSASKSRLTRLDEIKPSTENIFFIETRCGTAKEMEKYTVDSGVVLNARQICAIESTARLNPSRPVYLLHTCPLDDNFPSKSPEYVRQLLSYNNVHVVMLDLAELFMRSIVEELYFNSRFEESRHPVEHVSDVIRLLVLWRFGGTYMDIDVVSIRPLDELGSNYAGWQDEFTIASGVLNFAPDGFGHHILTECLFDLRDNFEPHEWSTNGPLLIT</sequence>
<keyword evidence="6 7" id="KW-0472">Membrane</keyword>
<keyword evidence="7" id="KW-0812">Transmembrane</keyword>
<dbReference type="InterPro" id="IPR007652">
    <property type="entry name" value="A1-4-GlycosylTfrase_dom"/>
</dbReference>
<dbReference type="SUPFAM" id="SSF53448">
    <property type="entry name" value="Nucleotide-diphospho-sugar transferases"/>
    <property type="match status" value="1"/>
</dbReference>
<dbReference type="InterPro" id="IPR051981">
    <property type="entry name" value="Glycosyltransf_32"/>
</dbReference>
<name>A0A1B6HXW1_9HEMI</name>
<dbReference type="Pfam" id="PF04488">
    <property type="entry name" value="Gly_transf_sug"/>
    <property type="match status" value="1"/>
</dbReference>
<dbReference type="EMBL" id="GECU01028180">
    <property type="protein sequence ID" value="JAS79526.1"/>
    <property type="molecule type" value="Transcribed_RNA"/>
</dbReference>
<dbReference type="PANTHER" id="PTHR12042:SF21">
    <property type="entry name" value="ALPHA1,4-GALACTOSYLTRANSFERASE 1-RELATED"/>
    <property type="match status" value="1"/>
</dbReference>
<evidence type="ECO:0000259" key="8">
    <source>
        <dbReference type="Pfam" id="PF04572"/>
    </source>
</evidence>
<organism evidence="9">
    <name type="scientific">Homalodisca liturata</name>
    <dbReference type="NCBI Taxonomy" id="320908"/>
    <lineage>
        <taxon>Eukaryota</taxon>
        <taxon>Metazoa</taxon>
        <taxon>Ecdysozoa</taxon>
        <taxon>Arthropoda</taxon>
        <taxon>Hexapoda</taxon>
        <taxon>Insecta</taxon>
        <taxon>Pterygota</taxon>
        <taxon>Neoptera</taxon>
        <taxon>Paraneoptera</taxon>
        <taxon>Hemiptera</taxon>
        <taxon>Auchenorrhyncha</taxon>
        <taxon>Membracoidea</taxon>
        <taxon>Cicadellidae</taxon>
        <taxon>Cicadellinae</taxon>
        <taxon>Proconiini</taxon>
        <taxon>Homalodisca</taxon>
    </lineage>
</organism>
<dbReference type="Gene3D" id="3.90.550.20">
    <property type="match status" value="1"/>
</dbReference>
<dbReference type="GO" id="GO:0000139">
    <property type="term" value="C:Golgi membrane"/>
    <property type="evidence" value="ECO:0007669"/>
    <property type="project" value="UniProtKB-SubCell"/>
</dbReference>
<comment type="subcellular location">
    <subcellularLocation>
        <location evidence="1">Golgi apparatus membrane</location>
        <topology evidence="1">Single-pass type II membrane protein</topology>
    </subcellularLocation>
</comment>
<evidence type="ECO:0000256" key="7">
    <source>
        <dbReference type="SAM" id="Phobius"/>
    </source>
</evidence>
<dbReference type="AlphaFoldDB" id="A0A1B6HXW1"/>
<keyword evidence="7" id="KW-1133">Transmembrane helix</keyword>
<keyword evidence="3" id="KW-0328">Glycosyltransferase</keyword>
<evidence type="ECO:0000256" key="1">
    <source>
        <dbReference type="ARBA" id="ARBA00004323"/>
    </source>
</evidence>
<reference evidence="9" key="1">
    <citation type="submission" date="2015-11" db="EMBL/GenBank/DDBJ databases">
        <title>De novo transcriptome assembly of four potential Pierce s Disease insect vectors from Arizona vineyards.</title>
        <authorList>
            <person name="Tassone E.E."/>
        </authorList>
    </citation>
    <scope>NUCLEOTIDE SEQUENCE</scope>
</reference>
<accession>A0A1B6HXW1</accession>
<evidence type="ECO:0000256" key="4">
    <source>
        <dbReference type="ARBA" id="ARBA00022679"/>
    </source>
</evidence>
<feature type="domain" description="Alpha 1,4-glycosyltransferase" evidence="8">
    <location>
        <begin position="327"/>
        <end position="358"/>
    </location>
</feature>
<proteinExistence type="inferred from homology"/>
<protein>
    <recommendedName>
        <fullName evidence="8">Alpha 1,4-glycosyltransferase domain-containing protein</fullName>
    </recommendedName>
</protein>
<feature type="transmembrane region" description="Helical" evidence="7">
    <location>
        <begin position="49"/>
        <end position="67"/>
    </location>
</feature>
<dbReference type="InterPro" id="IPR029044">
    <property type="entry name" value="Nucleotide-diphossugar_trans"/>
</dbReference>
<dbReference type="PANTHER" id="PTHR12042">
    <property type="entry name" value="LACTOSYLCERAMIDE 4-ALPHA-GALACTOSYLTRANSFERASE ALPHA- 1,4-GALACTOSYLTRANSFERASE"/>
    <property type="match status" value="1"/>
</dbReference>